<evidence type="ECO:0000256" key="1">
    <source>
        <dbReference type="ARBA" id="ARBA00005254"/>
    </source>
</evidence>
<reference evidence="4" key="1">
    <citation type="submission" date="2016-10" db="EMBL/GenBank/DDBJ databases">
        <authorList>
            <person name="Varghese N."/>
            <person name="Submissions S."/>
        </authorList>
    </citation>
    <scope>NUCLEOTIDE SEQUENCE [LARGE SCALE GENOMIC DNA]</scope>
    <source>
        <strain evidence="4">CGMCC 1.10369</strain>
    </source>
</reference>
<dbReference type="FunFam" id="3.90.226.10:FF:000009">
    <property type="entry name" value="Carnitinyl-CoA dehydratase"/>
    <property type="match status" value="1"/>
</dbReference>
<keyword evidence="4" id="KW-1185">Reference proteome</keyword>
<dbReference type="STRING" id="745820.SAMN04488053_11221"/>
<dbReference type="Proteomes" id="UP000198778">
    <property type="component" value="Unassembled WGS sequence"/>
</dbReference>
<gene>
    <name evidence="3" type="ORF">SAMN04488053_11221</name>
</gene>
<dbReference type="InterPro" id="IPR001753">
    <property type="entry name" value="Enoyl-CoA_hydra/iso"/>
</dbReference>
<dbReference type="FunFam" id="1.10.12.10:FF:000001">
    <property type="entry name" value="Probable enoyl-CoA hydratase, mitochondrial"/>
    <property type="match status" value="1"/>
</dbReference>
<comment type="similarity">
    <text evidence="1">Belongs to the enoyl-CoA hydratase/isomerase family.</text>
</comment>
<dbReference type="OrthoDB" id="9775794at2"/>
<dbReference type="Gene3D" id="3.90.226.10">
    <property type="entry name" value="2-enoyl-CoA Hydratase, Chain A, domain 1"/>
    <property type="match status" value="1"/>
</dbReference>
<evidence type="ECO:0000313" key="3">
    <source>
        <dbReference type="EMBL" id="SDO37106.1"/>
    </source>
</evidence>
<dbReference type="RefSeq" id="WP_090843748.1">
    <property type="nucleotide sequence ID" value="NZ_FNIL01000012.1"/>
</dbReference>
<organism evidence="3 4">
    <name type="scientific">Alkalicoccus daliensis</name>
    <dbReference type="NCBI Taxonomy" id="745820"/>
    <lineage>
        <taxon>Bacteria</taxon>
        <taxon>Bacillati</taxon>
        <taxon>Bacillota</taxon>
        <taxon>Bacilli</taxon>
        <taxon>Bacillales</taxon>
        <taxon>Bacillaceae</taxon>
        <taxon>Alkalicoccus</taxon>
    </lineage>
</organism>
<dbReference type="SUPFAM" id="SSF52096">
    <property type="entry name" value="ClpP/crotonase"/>
    <property type="match status" value="1"/>
</dbReference>
<dbReference type="GO" id="GO:0016836">
    <property type="term" value="F:hydro-lyase activity"/>
    <property type="evidence" value="ECO:0007669"/>
    <property type="project" value="UniProtKB-ARBA"/>
</dbReference>
<dbReference type="GO" id="GO:0006635">
    <property type="term" value="P:fatty acid beta-oxidation"/>
    <property type="evidence" value="ECO:0007669"/>
    <property type="project" value="TreeGrafter"/>
</dbReference>
<evidence type="ECO:0000313" key="4">
    <source>
        <dbReference type="Proteomes" id="UP000198778"/>
    </source>
</evidence>
<dbReference type="InterPro" id="IPR029045">
    <property type="entry name" value="ClpP/crotonase-like_dom_sf"/>
</dbReference>
<name>A0A1H0J070_9BACI</name>
<dbReference type="CDD" id="cd06558">
    <property type="entry name" value="crotonase-like"/>
    <property type="match status" value="1"/>
</dbReference>
<dbReference type="PANTHER" id="PTHR11941:SF54">
    <property type="entry name" value="ENOYL-COA HYDRATASE, MITOCHONDRIAL"/>
    <property type="match status" value="1"/>
</dbReference>
<proteinExistence type="inferred from homology"/>
<dbReference type="Pfam" id="PF00378">
    <property type="entry name" value="ECH_1"/>
    <property type="match status" value="1"/>
</dbReference>
<protein>
    <submittedName>
        <fullName evidence="3">Enoyl-CoA hydratase</fullName>
    </submittedName>
</protein>
<dbReference type="Gene3D" id="1.10.12.10">
    <property type="entry name" value="Lyase 2-enoyl-coa Hydratase, Chain A, domain 2"/>
    <property type="match status" value="1"/>
</dbReference>
<accession>A0A1H0J070</accession>
<dbReference type="InterPro" id="IPR014748">
    <property type="entry name" value="Enoyl-CoA_hydra_C"/>
</dbReference>
<dbReference type="AlphaFoldDB" id="A0A1H0J070"/>
<evidence type="ECO:0000256" key="2">
    <source>
        <dbReference type="ARBA" id="ARBA00023239"/>
    </source>
</evidence>
<dbReference type="PANTHER" id="PTHR11941">
    <property type="entry name" value="ENOYL-COA HYDRATASE-RELATED"/>
    <property type="match status" value="1"/>
</dbReference>
<keyword evidence="2" id="KW-0456">Lyase</keyword>
<dbReference type="EMBL" id="FNIL01000012">
    <property type="protein sequence ID" value="SDO37106.1"/>
    <property type="molecule type" value="Genomic_DNA"/>
</dbReference>
<sequence>MNQSEVTCEIKETAAYITIHRPEVLNALSLKVAEEIADAVRQCDKREDVQCIVISGEGEKAFAAGADIEELKNKKSQEMMEPGGMQEIFTAIYQCRKPTIAKVKGYALGGGFELALACDIRIAAENAKFGFPELNLAILPGAGGTQRLTKVAGEGRALYLCLTGEIVNAQTALEWGIVSELHPLESIEDRVKKLTEKISSKGPLAAELTKLAVKQGEGAQGLLIEKMAQAVLFETKDKQEGIEAFLEKRKAVFQGH</sequence>